<gene>
    <name evidence="5" type="ORF">BCR39DRAFT_519279</name>
</gene>
<dbReference type="Proteomes" id="UP000193986">
    <property type="component" value="Unassembled WGS sequence"/>
</dbReference>
<feature type="region of interest" description="Disordered" evidence="4">
    <location>
        <begin position="125"/>
        <end position="162"/>
    </location>
</feature>
<keyword evidence="2 3" id="KW-0040">ANK repeat</keyword>
<evidence type="ECO:0000256" key="2">
    <source>
        <dbReference type="ARBA" id="ARBA00023043"/>
    </source>
</evidence>
<dbReference type="Pfam" id="PF12796">
    <property type="entry name" value="Ank_2"/>
    <property type="match status" value="1"/>
</dbReference>
<accession>A0A1Y2BH36</accession>
<dbReference type="InterPro" id="IPR002110">
    <property type="entry name" value="Ankyrin_rpt"/>
</dbReference>
<name>A0A1Y2BH36_9TREE</name>
<feature type="repeat" description="ANK" evidence="3">
    <location>
        <begin position="40"/>
        <end position="72"/>
    </location>
</feature>
<evidence type="ECO:0000256" key="4">
    <source>
        <dbReference type="SAM" id="MobiDB-lite"/>
    </source>
</evidence>
<evidence type="ECO:0000256" key="1">
    <source>
        <dbReference type="ARBA" id="ARBA00022737"/>
    </source>
</evidence>
<evidence type="ECO:0000313" key="5">
    <source>
        <dbReference type="EMBL" id="ORY33797.1"/>
    </source>
</evidence>
<dbReference type="AlphaFoldDB" id="A0A1Y2BH36"/>
<dbReference type="GO" id="GO:0004842">
    <property type="term" value="F:ubiquitin-protein transferase activity"/>
    <property type="evidence" value="ECO:0007669"/>
    <property type="project" value="TreeGrafter"/>
</dbReference>
<protein>
    <submittedName>
        <fullName evidence="5">Ankyrin repeat-containing domain protein</fullName>
    </submittedName>
</protein>
<dbReference type="InParanoid" id="A0A1Y2BH36"/>
<dbReference type="PROSITE" id="PS50297">
    <property type="entry name" value="ANK_REP_REGION"/>
    <property type="match status" value="1"/>
</dbReference>
<dbReference type="InterPro" id="IPR036770">
    <property type="entry name" value="Ankyrin_rpt-contain_sf"/>
</dbReference>
<keyword evidence="6" id="KW-1185">Reference proteome</keyword>
<dbReference type="PROSITE" id="PS50088">
    <property type="entry name" value="ANK_REPEAT"/>
    <property type="match status" value="1"/>
</dbReference>
<dbReference type="FunCoup" id="A0A1Y2BH36">
    <property type="interactions" value="14"/>
</dbReference>
<proteinExistence type="predicted"/>
<dbReference type="SMART" id="SM00248">
    <property type="entry name" value="ANK"/>
    <property type="match status" value="3"/>
</dbReference>
<organism evidence="5 6">
    <name type="scientific">Naematelia encephala</name>
    <dbReference type="NCBI Taxonomy" id="71784"/>
    <lineage>
        <taxon>Eukaryota</taxon>
        <taxon>Fungi</taxon>
        <taxon>Dikarya</taxon>
        <taxon>Basidiomycota</taxon>
        <taxon>Agaricomycotina</taxon>
        <taxon>Tremellomycetes</taxon>
        <taxon>Tremellales</taxon>
        <taxon>Naemateliaceae</taxon>
        <taxon>Naematelia</taxon>
    </lineage>
</organism>
<dbReference type="PANTHER" id="PTHR24171">
    <property type="entry name" value="ANKYRIN REPEAT DOMAIN-CONTAINING PROTEIN 39-RELATED"/>
    <property type="match status" value="1"/>
</dbReference>
<sequence>MVQATSASKNIWVAASDGDLDRVRYLIEQEGLSPNVKDSNSYSPMHAAASYAHHPLLLYLLSKGGNINLSDDDGETPLFTVESIDTARLLIENGADPLVQNDQGQTAAEYLQDDHPEISSYLLSLVPPTSSDPIQSQSQTPTQTPTQTQPQTQTPAPTLNVPPEISQQALDALASSRANTLLQESQRIMEQAQRTGIDPDDQLRQLVERAVREGILVGGEIRDRADEITGAEEERKRSRPEE</sequence>
<dbReference type="EMBL" id="MCFC01000005">
    <property type="protein sequence ID" value="ORY33797.1"/>
    <property type="molecule type" value="Genomic_DNA"/>
</dbReference>
<feature type="region of interest" description="Disordered" evidence="4">
    <location>
        <begin position="222"/>
        <end position="242"/>
    </location>
</feature>
<dbReference type="Gene3D" id="1.25.40.20">
    <property type="entry name" value="Ankyrin repeat-containing domain"/>
    <property type="match status" value="1"/>
</dbReference>
<feature type="compositionally biased region" description="Low complexity" evidence="4">
    <location>
        <begin position="127"/>
        <end position="158"/>
    </location>
</feature>
<evidence type="ECO:0000256" key="3">
    <source>
        <dbReference type="PROSITE-ProRule" id="PRU00023"/>
    </source>
</evidence>
<dbReference type="OrthoDB" id="19174at2759"/>
<dbReference type="SUPFAM" id="SSF48403">
    <property type="entry name" value="Ankyrin repeat"/>
    <property type="match status" value="1"/>
</dbReference>
<dbReference type="STRING" id="71784.A0A1Y2BH36"/>
<reference evidence="5 6" key="1">
    <citation type="submission" date="2016-07" db="EMBL/GenBank/DDBJ databases">
        <title>Pervasive Adenine N6-methylation of Active Genes in Fungi.</title>
        <authorList>
            <consortium name="DOE Joint Genome Institute"/>
            <person name="Mondo S.J."/>
            <person name="Dannebaum R.O."/>
            <person name="Kuo R.C."/>
            <person name="Labutti K."/>
            <person name="Haridas S."/>
            <person name="Kuo A."/>
            <person name="Salamov A."/>
            <person name="Ahrendt S.R."/>
            <person name="Lipzen A."/>
            <person name="Sullivan W."/>
            <person name="Andreopoulos W.B."/>
            <person name="Clum A."/>
            <person name="Lindquist E."/>
            <person name="Daum C."/>
            <person name="Ramamoorthy G.K."/>
            <person name="Gryganskyi A."/>
            <person name="Culley D."/>
            <person name="Magnuson J.K."/>
            <person name="James T.Y."/>
            <person name="O'Malley M.A."/>
            <person name="Stajich J.E."/>
            <person name="Spatafora J.W."/>
            <person name="Visel A."/>
            <person name="Grigoriev I.V."/>
        </authorList>
    </citation>
    <scope>NUCLEOTIDE SEQUENCE [LARGE SCALE GENOMIC DNA]</scope>
    <source>
        <strain evidence="5 6">68-887.2</strain>
    </source>
</reference>
<comment type="caution">
    <text evidence="5">The sequence shown here is derived from an EMBL/GenBank/DDBJ whole genome shotgun (WGS) entry which is preliminary data.</text>
</comment>
<keyword evidence="1" id="KW-0677">Repeat</keyword>
<dbReference type="GO" id="GO:0085020">
    <property type="term" value="P:protein K6-linked ubiquitination"/>
    <property type="evidence" value="ECO:0007669"/>
    <property type="project" value="TreeGrafter"/>
</dbReference>
<evidence type="ECO:0000313" key="6">
    <source>
        <dbReference type="Proteomes" id="UP000193986"/>
    </source>
</evidence>
<dbReference type="PANTHER" id="PTHR24171:SF8">
    <property type="entry name" value="BRCA1-ASSOCIATED RING DOMAIN PROTEIN 1"/>
    <property type="match status" value="1"/>
</dbReference>